<protein>
    <submittedName>
        <fullName evidence="2">Uncharacterized protein</fullName>
    </submittedName>
</protein>
<dbReference type="KEGG" id="nao:Y958_23385"/>
<keyword evidence="1" id="KW-0472">Membrane</keyword>
<feature type="transmembrane region" description="Helical" evidence="1">
    <location>
        <begin position="6"/>
        <end position="25"/>
    </location>
</feature>
<evidence type="ECO:0000256" key="1">
    <source>
        <dbReference type="SAM" id="Phobius"/>
    </source>
</evidence>
<dbReference type="AlphaFoldDB" id="A0A248JYW7"/>
<name>A0A248JYW7_9PROT</name>
<evidence type="ECO:0000313" key="3">
    <source>
        <dbReference type="Proteomes" id="UP000197153"/>
    </source>
</evidence>
<dbReference type="Proteomes" id="UP000197153">
    <property type="component" value="Chromosome 3"/>
</dbReference>
<dbReference type="EMBL" id="CP022112">
    <property type="protein sequence ID" value="ASG23902.1"/>
    <property type="molecule type" value="Genomic_DNA"/>
</dbReference>
<sequence length="274" mass="29795">MVTGWYGAWAVAVMLGGLLSGCVPARQMVDSDLHRAGGISGAMMDDHLLPMPSKNAQVYRVAIATALIAAAGEQTISNANDADDYVWALGRVTHQLVEMRNIASVNKDCAAMAKLCTVYAAEFEAQVPALEGRIYKLALSVIPREKFGDVADDLIGQNYLRLALDVAKTAGDLALAGHRMAATYRSALEGIAYAVQKERRAEPFKNMEEVTAEIHRVLKTPDLSFEPQLQDFDLIFHLALRSCRQVAGRSSDTARMLKKCDEDVKMPALIPTAS</sequence>
<proteinExistence type="predicted"/>
<evidence type="ECO:0000313" key="2">
    <source>
        <dbReference type="EMBL" id="ASG23902.1"/>
    </source>
</evidence>
<accession>A0A248JYW7</accession>
<keyword evidence="3" id="KW-1185">Reference proteome</keyword>
<gene>
    <name evidence="2" type="ORF">Y958_23385</name>
</gene>
<keyword evidence="1" id="KW-0812">Transmembrane</keyword>
<organism evidence="2 3">
    <name type="scientific">Nitrospirillum viridazoti CBAmc</name>
    <dbReference type="NCBI Taxonomy" id="1441467"/>
    <lineage>
        <taxon>Bacteria</taxon>
        <taxon>Pseudomonadati</taxon>
        <taxon>Pseudomonadota</taxon>
        <taxon>Alphaproteobacteria</taxon>
        <taxon>Rhodospirillales</taxon>
        <taxon>Azospirillaceae</taxon>
        <taxon>Nitrospirillum</taxon>
        <taxon>Nitrospirillum viridazoti</taxon>
    </lineage>
</organism>
<reference evidence="2 3" key="1">
    <citation type="submission" date="2017-06" db="EMBL/GenBank/DDBJ databases">
        <title>Complete genome sequence of Nitrospirillum amazonense strain CBAmC, an endophytic nitrogen-fixing and plant growth-promoting bacterium, isolated from sugarcane.</title>
        <authorList>
            <person name="Schwab S."/>
            <person name="dos Santos Teixeira K.R."/>
            <person name="Simoes Araujo J.L."/>
            <person name="Soares Vidal M."/>
            <person name="Borges de Freitas H.R."/>
            <person name="Rivello Crivelaro A.L."/>
            <person name="Bueno de Camargo Nunes A."/>
            <person name="dos Santos C.M."/>
            <person name="Palmeira da Silva Rosa D."/>
            <person name="da Silva Padilha D."/>
            <person name="da Silva E."/>
            <person name="Araujo Terra L."/>
            <person name="Soares Mendes V."/>
            <person name="Farinelli L."/>
            <person name="Magalhaes Cruz L."/>
            <person name="Baldani J.I."/>
        </authorList>
    </citation>
    <scope>NUCLEOTIDE SEQUENCE [LARGE SCALE GENOMIC DNA]</scope>
    <source>
        <strain evidence="2 3">CBAmC</strain>
    </source>
</reference>
<keyword evidence="1" id="KW-1133">Transmembrane helix</keyword>